<reference evidence="4 5" key="1">
    <citation type="submission" date="2016-10" db="EMBL/GenBank/DDBJ databases">
        <title>Draft Genome Sequence of Rhizobacteria Flavobacterium johnsoniae CI04.</title>
        <authorList>
            <person name="Bravo J.I."/>
            <person name="Lozano G.L."/>
            <person name="Handelsman J."/>
        </authorList>
    </citation>
    <scope>NUCLEOTIDE SEQUENCE [LARGE SCALE GENOMIC DNA]</scope>
    <source>
        <strain evidence="4 5">CI04</strain>
    </source>
</reference>
<dbReference type="Pfam" id="PF04773">
    <property type="entry name" value="FecR"/>
    <property type="match status" value="1"/>
</dbReference>
<evidence type="ECO:0000259" key="3">
    <source>
        <dbReference type="Pfam" id="PF16344"/>
    </source>
</evidence>
<gene>
    <name evidence="4" type="ORF">BKM63_21635</name>
</gene>
<dbReference type="Gene3D" id="2.60.120.1440">
    <property type="match status" value="1"/>
</dbReference>
<dbReference type="Proteomes" id="UP000182826">
    <property type="component" value="Unassembled WGS sequence"/>
</dbReference>
<dbReference type="PANTHER" id="PTHR30273:SF2">
    <property type="entry name" value="PROTEIN FECR"/>
    <property type="match status" value="1"/>
</dbReference>
<evidence type="ECO:0008006" key="6">
    <source>
        <dbReference type="Google" id="ProtNLM"/>
    </source>
</evidence>
<sequence length="328" mass="37352">MMSQNNMNMNDDLLVKYLVGETDADENAAVENWLKADEKNQNYYNGFKKIWEDSLLIAAENKTVDENAAWKRLQNRIHEKDVRVLTPKKSSRNWLRIAASILLIGTLGWLGYSYFENKTANSLIQIYASNTTLNDTLPDGTTVTLNKNSSLSYIGSFKGRTRPVTLKGEAFFNVSPDKTKPFIITINDVTVQVVGTSFNVKNKNGKTTVDVETGIVKVSKNKDQVELRHGEKVIIADQKPELLKSTSKGRLYNYYRNKELVCDETPLQELVEALNEIYNVDIVIKNPSLKEKPLTTVFKDQSLDQVLEVIQETFRIEIEHKNNQILLE</sequence>
<evidence type="ECO:0000313" key="4">
    <source>
        <dbReference type="EMBL" id="OIV40003.1"/>
    </source>
</evidence>
<accession>A0A1J7BMS7</accession>
<protein>
    <recommendedName>
        <fullName evidence="6">FecR family protein</fullName>
    </recommendedName>
</protein>
<dbReference type="InterPro" id="IPR032508">
    <property type="entry name" value="FecR_C"/>
</dbReference>
<keyword evidence="1" id="KW-0812">Transmembrane</keyword>
<dbReference type="InterPro" id="IPR006860">
    <property type="entry name" value="FecR"/>
</dbReference>
<feature type="domain" description="Protein FecR C-terminal" evidence="3">
    <location>
        <begin position="260"/>
        <end position="326"/>
    </location>
</feature>
<evidence type="ECO:0000256" key="1">
    <source>
        <dbReference type="SAM" id="Phobius"/>
    </source>
</evidence>
<name>A0A1J7BMS7_FLAJO</name>
<keyword evidence="5" id="KW-1185">Reference proteome</keyword>
<organism evidence="4 5">
    <name type="scientific">Flavobacterium johnsoniae</name>
    <name type="common">Cytophaga johnsonae</name>
    <dbReference type="NCBI Taxonomy" id="986"/>
    <lineage>
        <taxon>Bacteria</taxon>
        <taxon>Pseudomonadati</taxon>
        <taxon>Bacteroidota</taxon>
        <taxon>Flavobacteriia</taxon>
        <taxon>Flavobacteriales</taxon>
        <taxon>Flavobacteriaceae</taxon>
        <taxon>Flavobacterium</taxon>
    </lineage>
</organism>
<keyword evidence="1" id="KW-0472">Membrane</keyword>
<comment type="caution">
    <text evidence="4">The sequence shown here is derived from an EMBL/GenBank/DDBJ whole genome shotgun (WGS) entry which is preliminary data.</text>
</comment>
<dbReference type="AlphaFoldDB" id="A0A1J7BMS7"/>
<dbReference type="EMBL" id="MLFK01000011">
    <property type="protein sequence ID" value="OIV40003.1"/>
    <property type="molecule type" value="Genomic_DNA"/>
</dbReference>
<dbReference type="GO" id="GO:0016989">
    <property type="term" value="F:sigma factor antagonist activity"/>
    <property type="evidence" value="ECO:0007669"/>
    <property type="project" value="TreeGrafter"/>
</dbReference>
<dbReference type="Gene3D" id="3.55.50.30">
    <property type="match status" value="1"/>
</dbReference>
<proteinExistence type="predicted"/>
<evidence type="ECO:0000313" key="5">
    <source>
        <dbReference type="Proteomes" id="UP000182826"/>
    </source>
</evidence>
<feature type="transmembrane region" description="Helical" evidence="1">
    <location>
        <begin position="93"/>
        <end position="115"/>
    </location>
</feature>
<dbReference type="Pfam" id="PF16344">
    <property type="entry name" value="FecR_C"/>
    <property type="match status" value="1"/>
</dbReference>
<dbReference type="PIRSF" id="PIRSF018266">
    <property type="entry name" value="FecR"/>
    <property type="match status" value="1"/>
</dbReference>
<dbReference type="PANTHER" id="PTHR30273">
    <property type="entry name" value="PERIPLASMIC SIGNAL SENSOR AND SIGMA FACTOR ACTIVATOR FECR-RELATED"/>
    <property type="match status" value="1"/>
</dbReference>
<evidence type="ECO:0000259" key="2">
    <source>
        <dbReference type="Pfam" id="PF04773"/>
    </source>
</evidence>
<dbReference type="InterPro" id="IPR012373">
    <property type="entry name" value="Ferrdict_sens_TM"/>
</dbReference>
<keyword evidence="1" id="KW-1133">Transmembrane helix</keyword>
<feature type="domain" description="FecR protein" evidence="2">
    <location>
        <begin position="136"/>
        <end position="217"/>
    </location>
</feature>